<dbReference type="EMBL" id="JRUN01000007">
    <property type="protein sequence ID" value="KHD86287.1"/>
    <property type="molecule type" value="Genomic_DNA"/>
</dbReference>
<evidence type="ECO:0000313" key="2">
    <source>
        <dbReference type="EMBL" id="KHD86287.1"/>
    </source>
</evidence>
<dbReference type="STRING" id="363870.NG54_03740"/>
<feature type="transmembrane region" description="Helical" evidence="1">
    <location>
        <begin position="94"/>
        <end position="124"/>
    </location>
</feature>
<keyword evidence="1" id="KW-1133">Transmembrane helix</keyword>
<keyword evidence="1" id="KW-0472">Membrane</keyword>
<accession>A0A0A6Y221</accession>
<dbReference type="AlphaFoldDB" id="A0A0A6Y221"/>
<comment type="caution">
    <text evidence="2">The sequence shown here is derived from an EMBL/GenBank/DDBJ whole genome shotgun (WGS) entry which is preliminary data.</text>
</comment>
<evidence type="ECO:0000256" key="1">
    <source>
        <dbReference type="SAM" id="Phobius"/>
    </source>
</evidence>
<dbReference type="Proteomes" id="UP000030588">
    <property type="component" value="Unassembled WGS sequence"/>
</dbReference>
<evidence type="ECO:0000313" key="3">
    <source>
        <dbReference type="Proteomes" id="UP000030588"/>
    </source>
</evidence>
<gene>
    <name evidence="2" type="ORF">NG54_03740</name>
</gene>
<sequence>MSRRLERGLIYCTGIWQIVDGLLTIFLYGLYIKKQGSKAAGLNIPEMHAMQSLFGSIFNFVVIFGFFLIIIGLVNLYLGKYLLKDGVILWRTPIWFLSCGIISYFMMDVVSLFLLMSSGVITLAKNKGFKRI</sequence>
<reference evidence="2 3" key="1">
    <citation type="submission" date="2014-10" db="EMBL/GenBank/DDBJ databases">
        <title>Draft genome of phytase producing Bacillus ginsengihumi strain M2.11.</title>
        <authorList>
            <person name="Toymentseva A."/>
            <person name="Boulygina E.A."/>
            <person name="Kazakov S.V."/>
            <person name="Kayumov I."/>
            <person name="Suleimanova A.D."/>
            <person name="Mardanova A.M."/>
            <person name="Maria S.N."/>
            <person name="Sergey M.Y."/>
            <person name="Sharipova M.R."/>
        </authorList>
    </citation>
    <scope>NUCLEOTIDE SEQUENCE [LARGE SCALE GENOMIC DNA]</scope>
    <source>
        <strain evidence="2 3">M2.11</strain>
    </source>
</reference>
<name>A0A0A6Y221_9BACI</name>
<dbReference type="RefSeq" id="WP_035353379.1">
    <property type="nucleotide sequence ID" value="NZ_JAMAUG010000007.1"/>
</dbReference>
<feature type="transmembrane region" description="Helical" evidence="1">
    <location>
        <begin position="53"/>
        <end position="74"/>
    </location>
</feature>
<dbReference type="OrthoDB" id="2361109at2"/>
<feature type="transmembrane region" description="Helical" evidence="1">
    <location>
        <begin position="14"/>
        <end position="32"/>
    </location>
</feature>
<keyword evidence="1" id="KW-0812">Transmembrane</keyword>
<protein>
    <submittedName>
        <fullName evidence="2">Uncharacterized protein</fullName>
    </submittedName>
</protein>
<organism evidence="2 3">
    <name type="scientific">Heyndrickxia ginsengihumi</name>
    <dbReference type="NCBI Taxonomy" id="363870"/>
    <lineage>
        <taxon>Bacteria</taxon>
        <taxon>Bacillati</taxon>
        <taxon>Bacillota</taxon>
        <taxon>Bacilli</taxon>
        <taxon>Bacillales</taxon>
        <taxon>Bacillaceae</taxon>
        <taxon>Heyndrickxia</taxon>
    </lineage>
</organism>
<proteinExistence type="predicted"/>